<feature type="compositionally biased region" description="Gly residues" evidence="1">
    <location>
        <begin position="1"/>
        <end position="11"/>
    </location>
</feature>
<reference evidence="3" key="2">
    <citation type="submission" date="2013-12" db="EMBL/GenBank/DDBJ databases">
        <authorList>
            <person name="Yu Y."/>
            <person name="Lee S."/>
            <person name="de Baynast K."/>
            <person name="Wissotski M."/>
            <person name="Liu L."/>
            <person name="Talag J."/>
            <person name="Goicoechea J."/>
            <person name="Angelova A."/>
            <person name="Jetty R."/>
            <person name="Kudrna D."/>
            <person name="Golser W."/>
            <person name="Rivera L."/>
            <person name="Zhang J."/>
            <person name="Wing R."/>
        </authorList>
    </citation>
    <scope>NUCLEOTIDE SEQUENCE</scope>
</reference>
<feature type="compositionally biased region" description="Low complexity" evidence="1">
    <location>
        <begin position="12"/>
        <end position="22"/>
    </location>
</feature>
<organism evidence="2 3">
    <name type="scientific">Leersia perrieri</name>
    <dbReference type="NCBI Taxonomy" id="77586"/>
    <lineage>
        <taxon>Eukaryota</taxon>
        <taxon>Viridiplantae</taxon>
        <taxon>Streptophyta</taxon>
        <taxon>Embryophyta</taxon>
        <taxon>Tracheophyta</taxon>
        <taxon>Spermatophyta</taxon>
        <taxon>Magnoliopsida</taxon>
        <taxon>Liliopsida</taxon>
        <taxon>Poales</taxon>
        <taxon>Poaceae</taxon>
        <taxon>BOP clade</taxon>
        <taxon>Oryzoideae</taxon>
        <taxon>Oryzeae</taxon>
        <taxon>Oryzinae</taxon>
        <taxon>Leersia</taxon>
    </lineage>
</organism>
<protein>
    <submittedName>
        <fullName evidence="2">Uncharacterized protein</fullName>
    </submittedName>
</protein>
<reference evidence="2 3" key="1">
    <citation type="submission" date="2012-08" db="EMBL/GenBank/DDBJ databases">
        <title>Oryza genome evolution.</title>
        <authorList>
            <person name="Wing R.A."/>
        </authorList>
    </citation>
    <scope>NUCLEOTIDE SEQUENCE</scope>
</reference>
<accession>A0A0D9WZN7</accession>
<dbReference type="EnsemblPlants" id="LPERR07G14260.1">
    <property type="protein sequence ID" value="LPERR07G14260.1"/>
    <property type="gene ID" value="LPERR07G14260"/>
</dbReference>
<dbReference type="HOGENOM" id="CLU_2501204_0_0_1"/>
<proteinExistence type="predicted"/>
<reference evidence="2" key="3">
    <citation type="submission" date="2015-04" db="UniProtKB">
        <authorList>
            <consortium name="EnsemblPlants"/>
        </authorList>
    </citation>
    <scope>IDENTIFICATION</scope>
</reference>
<dbReference type="AlphaFoldDB" id="A0A0D9WZN7"/>
<name>A0A0D9WZN7_9ORYZ</name>
<evidence type="ECO:0000313" key="3">
    <source>
        <dbReference type="Proteomes" id="UP000032180"/>
    </source>
</evidence>
<evidence type="ECO:0000256" key="1">
    <source>
        <dbReference type="SAM" id="MobiDB-lite"/>
    </source>
</evidence>
<keyword evidence="3" id="KW-1185">Reference proteome</keyword>
<dbReference type="Proteomes" id="UP000032180">
    <property type="component" value="Chromosome 7"/>
</dbReference>
<dbReference type="Gramene" id="LPERR07G14260.1">
    <property type="protein sequence ID" value="LPERR07G14260.1"/>
    <property type="gene ID" value="LPERR07G14260"/>
</dbReference>
<evidence type="ECO:0000313" key="2">
    <source>
        <dbReference type="EnsemblPlants" id="LPERR07G14260.1"/>
    </source>
</evidence>
<feature type="region of interest" description="Disordered" evidence="1">
    <location>
        <begin position="1"/>
        <end position="86"/>
    </location>
</feature>
<feature type="compositionally biased region" description="Low complexity" evidence="1">
    <location>
        <begin position="30"/>
        <end position="49"/>
    </location>
</feature>
<feature type="compositionally biased region" description="Acidic residues" evidence="1">
    <location>
        <begin position="76"/>
        <end position="86"/>
    </location>
</feature>
<sequence>MTMGGGPGSSGGRRICGSAASRRGLEVARRVTTTAAAGGGDAAQADPPQLVGPQAGVEAGRKRMTAGATAGVMEGRDEEGMDAGTR</sequence>